<evidence type="ECO:0000256" key="5">
    <source>
        <dbReference type="SAM" id="Phobius"/>
    </source>
</evidence>
<evidence type="ECO:0000256" key="4">
    <source>
        <dbReference type="ARBA" id="ARBA00023136"/>
    </source>
</evidence>
<keyword evidence="4 5" id="KW-0472">Membrane</keyword>
<dbReference type="PANTHER" id="PTHR13531:SF6">
    <property type="entry name" value="TMEM (HUMAN TRANSMEMBRANE PROTEIN) HOMOLOG"/>
    <property type="match status" value="1"/>
</dbReference>
<dbReference type="PANTHER" id="PTHR13531">
    <property type="entry name" value="GEO07735P1-RELATED-RELATED"/>
    <property type="match status" value="1"/>
</dbReference>
<evidence type="ECO:0000313" key="7">
    <source>
        <dbReference type="Proteomes" id="UP000055048"/>
    </source>
</evidence>
<accession>A0A0V0TAK6</accession>
<dbReference type="Proteomes" id="UP000055048">
    <property type="component" value="Unassembled WGS sequence"/>
</dbReference>
<comment type="subcellular location">
    <subcellularLocation>
        <location evidence="1">Membrane</location>
        <topology evidence="1">Multi-pass membrane protein</topology>
    </subcellularLocation>
</comment>
<proteinExistence type="predicted"/>
<sequence length="123" mass="14368">MSAPLKREIISSLPLQMTVYFNAYFAPCWVTAHLYTLFQKVPKLAGFWITTLMLQFPMMIYQSISSDLNALPLERAVDGLQTIFLIFELIIGFFAVKRIAKFQYSKFRQQMAIKNFEKNNKIE</sequence>
<evidence type="ECO:0000256" key="3">
    <source>
        <dbReference type="ARBA" id="ARBA00022989"/>
    </source>
</evidence>
<gene>
    <name evidence="6" type="primary">Tmem17b</name>
    <name evidence="6" type="ORF">T05_10109</name>
</gene>
<feature type="transmembrane region" description="Helical" evidence="5">
    <location>
        <begin position="76"/>
        <end position="96"/>
    </location>
</feature>
<name>A0A0V0TAK6_9BILA</name>
<dbReference type="GO" id="GO:0016020">
    <property type="term" value="C:membrane"/>
    <property type="evidence" value="ECO:0007669"/>
    <property type="project" value="UniProtKB-SubCell"/>
</dbReference>
<evidence type="ECO:0000313" key="6">
    <source>
        <dbReference type="EMBL" id="KRX36068.1"/>
    </source>
</evidence>
<dbReference type="GO" id="GO:1905515">
    <property type="term" value="P:non-motile cilium assembly"/>
    <property type="evidence" value="ECO:0007669"/>
    <property type="project" value="TreeGrafter"/>
</dbReference>
<dbReference type="InterPro" id="IPR019184">
    <property type="entry name" value="Uncharacterised_TM-17"/>
</dbReference>
<comment type="caution">
    <text evidence="6">The sequence shown here is derived from an EMBL/GenBank/DDBJ whole genome shotgun (WGS) entry which is preliminary data.</text>
</comment>
<keyword evidence="7" id="KW-1185">Reference proteome</keyword>
<feature type="transmembrane region" description="Helical" evidence="5">
    <location>
        <begin position="45"/>
        <end position="64"/>
    </location>
</feature>
<keyword evidence="2 5" id="KW-0812">Transmembrane</keyword>
<reference evidence="6 7" key="1">
    <citation type="submission" date="2015-01" db="EMBL/GenBank/DDBJ databases">
        <title>Evolution of Trichinella species and genotypes.</title>
        <authorList>
            <person name="Korhonen P.K."/>
            <person name="Edoardo P."/>
            <person name="Giuseppe L.R."/>
            <person name="Gasser R.B."/>
        </authorList>
    </citation>
    <scope>NUCLEOTIDE SEQUENCE [LARGE SCALE GENOMIC DNA]</scope>
    <source>
        <strain evidence="6">ISS417</strain>
    </source>
</reference>
<evidence type="ECO:0000256" key="1">
    <source>
        <dbReference type="ARBA" id="ARBA00004141"/>
    </source>
</evidence>
<dbReference type="EMBL" id="JYDJ01000388">
    <property type="protein sequence ID" value="KRX36068.1"/>
    <property type="molecule type" value="Genomic_DNA"/>
</dbReference>
<keyword evidence="3 5" id="KW-1133">Transmembrane helix</keyword>
<feature type="transmembrane region" description="Helical" evidence="5">
    <location>
        <begin position="20"/>
        <end position="38"/>
    </location>
</feature>
<dbReference type="AlphaFoldDB" id="A0A0V0TAK6"/>
<protein>
    <submittedName>
        <fullName evidence="6">Transmembrane protein 17B</fullName>
    </submittedName>
</protein>
<evidence type="ECO:0000256" key="2">
    <source>
        <dbReference type="ARBA" id="ARBA00022692"/>
    </source>
</evidence>
<dbReference type="GO" id="GO:0035869">
    <property type="term" value="C:ciliary transition zone"/>
    <property type="evidence" value="ECO:0007669"/>
    <property type="project" value="TreeGrafter"/>
</dbReference>
<organism evidence="6 7">
    <name type="scientific">Trichinella murrelli</name>
    <dbReference type="NCBI Taxonomy" id="144512"/>
    <lineage>
        <taxon>Eukaryota</taxon>
        <taxon>Metazoa</taxon>
        <taxon>Ecdysozoa</taxon>
        <taxon>Nematoda</taxon>
        <taxon>Enoplea</taxon>
        <taxon>Dorylaimia</taxon>
        <taxon>Trichinellida</taxon>
        <taxon>Trichinellidae</taxon>
        <taxon>Trichinella</taxon>
    </lineage>
</organism>